<protein>
    <submittedName>
        <fullName evidence="4">Trypsin Inhibitor like cysteine rich domain containing</fullName>
    </submittedName>
</protein>
<comment type="caution">
    <text evidence="4">The sequence shown here is derived from an EMBL/GenBank/DDBJ whole genome shotgun (WGS) entry which is preliminary data.</text>
</comment>
<gene>
    <name evidence="4" type="ORF">FALBO_6755</name>
</gene>
<name>A0A8H4LDM0_9HYPO</name>
<dbReference type="InterPro" id="IPR002919">
    <property type="entry name" value="TIL_dom"/>
</dbReference>
<dbReference type="AlphaFoldDB" id="A0A8H4LDM0"/>
<proteinExistence type="predicted"/>
<dbReference type="Proteomes" id="UP000554235">
    <property type="component" value="Unassembled WGS sequence"/>
</dbReference>
<organism evidence="4 5">
    <name type="scientific">Fusarium albosuccineum</name>
    <dbReference type="NCBI Taxonomy" id="1237068"/>
    <lineage>
        <taxon>Eukaryota</taxon>
        <taxon>Fungi</taxon>
        <taxon>Dikarya</taxon>
        <taxon>Ascomycota</taxon>
        <taxon>Pezizomycotina</taxon>
        <taxon>Sordariomycetes</taxon>
        <taxon>Hypocreomycetidae</taxon>
        <taxon>Hypocreales</taxon>
        <taxon>Nectriaceae</taxon>
        <taxon>Fusarium</taxon>
        <taxon>Fusarium decemcellulare species complex</taxon>
    </lineage>
</organism>
<dbReference type="SUPFAM" id="SSF57567">
    <property type="entry name" value="Serine protease inhibitors"/>
    <property type="match status" value="1"/>
</dbReference>
<dbReference type="InterPro" id="IPR036084">
    <property type="entry name" value="Ser_inhib-like_sf"/>
</dbReference>
<dbReference type="PANTHER" id="PTHR23259:SF70">
    <property type="entry name" value="ACCESSORY GLAND PROTEIN ACP62F-RELATED"/>
    <property type="match status" value="1"/>
</dbReference>
<dbReference type="EMBL" id="JAADYS010000883">
    <property type="protein sequence ID" value="KAF4466385.1"/>
    <property type="molecule type" value="Genomic_DNA"/>
</dbReference>
<evidence type="ECO:0000313" key="4">
    <source>
        <dbReference type="EMBL" id="KAF4466385.1"/>
    </source>
</evidence>
<reference evidence="4 5" key="1">
    <citation type="submission" date="2020-01" db="EMBL/GenBank/DDBJ databases">
        <title>Identification and distribution of gene clusters putatively required for synthesis of sphingolipid metabolism inhibitors in phylogenetically diverse species of the filamentous fungus Fusarium.</title>
        <authorList>
            <person name="Kim H.-S."/>
            <person name="Busman M."/>
            <person name="Brown D.W."/>
            <person name="Divon H."/>
            <person name="Uhlig S."/>
            <person name="Proctor R.H."/>
        </authorList>
    </citation>
    <scope>NUCLEOTIDE SEQUENCE [LARGE SCALE GENOMIC DNA]</scope>
    <source>
        <strain evidence="4 5">NRRL 20459</strain>
    </source>
</reference>
<keyword evidence="1" id="KW-0646">Protease inhibitor</keyword>
<dbReference type="OrthoDB" id="7695409at2759"/>
<evidence type="ECO:0000259" key="3">
    <source>
        <dbReference type="Pfam" id="PF01826"/>
    </source>
</evidence>
<dbReference type="PANTHER" id="PTHR23259">
    <property type="entry name" value="RIDDLE"/>
    <property type="match status" value="1"/>
</dbReference>
<dbReference type="Pfam" id="PF01826">
    <property type="entry name" value="TIL"/>
    <property type="match status" value="1"/>
</dbReference>
<feature type="domain" description="TIL" evidence="3">
    <location>
        <begin position="52"/>
        <end position="104"/>
    </location>
</feature>
<evidence type="ECO:0000256" key="1">
    <source>
        <dbReference type="ARBA" id="ARBA00022690"/>
    </source>
</evidence>
<evidence type="ECO:0000313" key="5">
    <source>
        <dbReference type="Proteomes" id="UP000554235"/>
    </source>
</evidence>
<dbReference type="GO" id="GO:0030414">
    <property type="term" value="F:peptidase inhibitor activity"/>
    <property type="evidence" value="ECO:0007669"/>
    <property type="project" value="UniProtKB-KW"/>
</dbReference>
<accession>A0A8H4LDM0</accession>
<dbReference type="CDD" id="cd19941">
    <property type="entry name" value="TIL"/>
    <property type="match status" value="1"/>
</dbReference>
<evidence type="ECO:0000256" key="2">
    <source>
        <dbReference type="ARBA" id="ARBA00023157"/>
    </source>
</evidence>
<sequence>MVSSSSLQSLFNIQTTHINHRISKMKFSISITALFVAGVLASPAPAAPKCYGKNEVYNTCGTACPLTCEEPDPRPCTLQCVAGCFCKNGFIRNSAGACVKPSQC</sequence>
<dbReference type="InterPro" id="IPR051368">
    <property type="entry name" value="SerProtInhib-TIL_Domain"/>
</dbReference>
<keyword evidence="5" id="KW-1185">Reference proteome</keyword>
<dbReference type="Gene3D" id="2.10.25.10">
    <property type="entry name" value="Laminin"/>
    <property type="match status" value="1"/>
</dbReference>
<keyword evidence="2" id="KW-1015">Disulfide bond</keyword>